<dbReference type="GO" id="GO:0008168">
    <property type="term" value="F:methyltransferase activity"/>
    <property type="evidence" value="ECO:0007669"/>
    <property type="project" value="TreeGrafter"/>
</dbReference>
<dbReference type="HAMAP" id="MF_01590">
    <property type="entry name" value="tRNA_carboxymethyltr_CmoB"/>
    <property type="match status" value="1"/>
</dbReference>
<dbReference type="EMBL" id="QYYA01000001">
    <property type="protein sequence ID" value="RJG19625.1"/>
    <property type="molecule type" value="Genomic_DNA"/>
</dbReference>
<comment type="catalytic activity">
    <reaction evidence="3">
        <text>carboxy-S-adenosyl-L-methionine + 5-hydroxyuridine(34) in tRNA = 5-carboxymethoxyuridine(34) in tRNA + S-adenosyl-L-homocysteine + H(+)</text>
        <dbReference type="Rhea" id="RHEA:52848"/>
        <dbReference type="Rhea" id="RHEA-COMP:13381"/>
        <dbReference type="Rhea" id="RHEA-COMP:13383"/>
        <dbReference type="ChEBI" id="CHEBI:15378"/>
        <dbReference type="ChEBI" id="CHEBI:57856"/>
        <dbReference type="ChEBI" id="CHEBI:134278"/>
        <dbReference type="ChEBI" id="CHEBI:136877"/>
        <dbReference type="ChEBI" id="CHEBI:136879"/>
    </reaction>
</comment>
<comment type="similarity">
    <text evidence="3">Belongs to the class I-like SAM-binding methyltransferase superfamily. CmoB family.</text>
</comment>
<keyword evidence="1 3" id="KW-0808">Transferase</keyword>
<dbReference type="RefSeq" id="WP_119917393.1">
    <property type="nucleotide sequence ID" value="NZ_QYYA01000001.1"/>
</dbReference>
<dbReference type="AlphaFoldDB" id="A0A418Y294"/>
<dbReference type="SUPFAM" id="SSF53335">
    <property type="entry name" value="S-adenosyl-L-methionine-dependent methyltransferases"/>
    <property type="match status" value="1"/>
</dbReference>
<dbReference type="CDD" id="cd02440">
    <property type="entry name" value="AdoMet_MTases"/>
    <property type="match status" value="1"/>
</dbReference>
<dbReference type="PANTHER" id="PTHR43464">
    <property type="entry name" value="METHYLTRANSFERASE"/>
    <property type="match status" value="1"/>
</dbReference>
<evidence type="ECO:0000313" key="4">
    <source>
        <dbReference type="EMBL" id="RJG19625.1"/>
    </source>
</evidence>
<comment type="caution">
    <text evidence="4">The sequence shown here is derived from an EMBL/GenBank/DDBJ whole genome shotgun (WGS) entry which is preliminary data.</text>
</comment>
<organism evidence="4 5">
    <name type="scientific">Alcanivorax profundi</name>
    <dbReference type="NCBI Taxonomy" id="2338368"/>
    <lineage>
        <taxon>Bacteria</taxon>
        <taxon>Pseudomonadati</taxon>
        <taxon>Pseudomonadota</taxon>
        <taxon>Gammaproteobacteria</taxon>
        <taxon>Oceanospirillales</taxon>
        <taxon>Alcanivoracaceae</taxon>
        <taxon>Alcanivorax</taxon>
    </lineage>
</organism>
<feature type="binding site" evidence="3">
    <location>
        <begin position="151"/>
        <end position="153"/>
    </location>
    <ligand>
        <name>carboxy-S-adenosyl-L-methionine</name>
        <dbReference type="ChEBI" id="CHEBI:134278"/>
    </ligand>
</feature>
<dbReference type="NCBIfam" id="TIGR00452">
    <property type="entry name" value="tRNA 5-methoxyuridine(34)/uridine 5-oxyacetic acid(34) synthase CmoB"/>
    <property type="match status" value="1"/>
</dbReference>
<evidence type="ECO:0000313" key="5">
    <source>
        <dbReference type="Proteomes" id="UP000283734"/>
    </source>
</evidence>
<feature type="binding site" evidence="3">
    <location>
        <position position="104"/>
    </location>
    <ligand>
        <name>carboxy-S-adenosyl-L-methionine</name>
        <dbReference type="ChEBI" id="CHEBI:134278"/>
    </ligand>
</feature>
<feature type="binding site" evidence="3">
    <location>
        <begin position="179"/>
        <end position="180"/>
    </location>
    <ligand>
        <name>carboxy-S-adenosyl-L-methionine</name>
        <dbReference type="ChEBI" id="CHEBI:134278"/>
    </ligand>
</feature>
<dbReference type="EC" id="2.5.1.-" evidence="3"/>
<dbReference type="InterPro" id="IPR010017">
    <property type="entry name" value="CmoB"/>
</dbReference>
<dbReference type="InterPro" id="IPR027555">
    <property type="entry name" value="Mo5U34_MeTrfas-like"/>
</dbReference>
<reference evidence="4 5" key="1">
    <citation type="submission" date="2018-09" db="EMBL/GenBank/DDBJ databases">
        <title>Alcanivorax profundi sp. nov., isolated from 1000 m-depth seawater of the Mariana Trench.</title>
        <authorList>
            <person name="Liu J."/>
        </authorList>
    </citation>
    <scope>NUCLEOTIDE SEQUENCE [LARGE SCALE GENOMIC DNA]</scope>
    <source>
        <strain evidence="4 5">MTEO17</strain>
    </source>
</reference>
<dbReference type="Gene3D" id="3.40.50.150">
    <property type="entry name" value="Vaccinia Virus protein VP39"/>
    <property type="match status" value="1"/>
</dbReference>
<keyword evidence="5" id="KW-1185">Reference proteome</keyword>
<evidence type="ECO:0000256" key="3">
    <source>
        <dbReference type="HAMAP-Rule" id="MF_01590"/>
    </source>
</evidence>
<dbReference type="GO" id="GO:0002098">
    <property type="term" value="P:tRNA wobble uridine modification"/>
    <property type="evidence" value="ECO:0007669"/>
    <property type="project" value="InterPro"/>
</dbReference>
<dbReference type="PANTHER" id="PTHR43464:SF95">
    <property type="entry name" value="TRNA U34 CARBOXYMETHYLTRANSFERASE"/>
    <property type="match status" value="1"/>
</dbReference>
<dbReference type="NCBIfam" id="NF011650">
    <property type="entry name" value="PRK15068.1"/>
    <property type="match status" value="1"/>
</dbReference>
<feature type="binding site" evidence="3">
    <location>
        <position position="109"/>
    </location>
    <ligand>
        <name>carboxy-S-adenosyl-L-methionine</name>
        <dbReference type="ChEBI" id="CHEBI:134278"/>
    </ligand>
</feature>
<feature type="binding site" evidence="3">
    <location>
        <position position="90"/>
    </location>
    <ligand>
        <name>carboxy-S-adenosyl-L-methionine</name>
        <dbReference type="ChEBI" id="CHEBI:134278"/>
    </ligand>
</feature>
<evidence type="ECO:0000256" key="1">
    <source>
        <dbReference type="ARBA" id="ARBA00022679"/>
    </source>
</evidence>
<comment type="function">
    <text evidence="3">Catalyzes carboxymethyl transfer from carboxy-S-adenosyl-L-methionine (Cx-SAM) to 5-hydroxyuridine (ho5U) to form 5-carboxymethoxyuridine (cmo5U) at position 34 in tRNAs.</text>
</comment>
<keyword evidence="2 3" id="KW-0819">tRNA processing</keyword>
<dbReference type="InterPro" id="IPR029063">
    <property type="entry name" value="SAM-dependent_MTases_sf"/>
</dbReference>
<dbReference type="Pfam" id="PF08003">
    <property type="entry name" value="Methyltransf_9"/>
    <property type="match status" value="1"/>
</dbReference>
<protein>
    <recommendedName>
        <fullName evidence="3">tRNA U34 carboxymethyltransferase</fullName>
        <ecNumber evidence="3">2.5.1.-</ecNumber>
    </recommendedName>
</protein>
<comment type="subunit">
    <text evidence="3">Homotetramer.</text>
</comment>
<feature type="binding site" evidence="3">
    <location>
        <position position="129"/>
    </location>
    <ligand>
        <name>carboxy-S-adenosyl-L-methionine</name>
        <dbReference type="ChEBI" id="CHEBI:134278"/>
    </ligand>
</feature>
<feature type="binding site" evidence="3">
    <location>
        <position position="199"/>
    </location>
    <ligand>
        <name>carboxy-S-adenosyl-L-methionine</name>
        <dbReference type="ChEBI" id="CHEBI:134278"/>
    </ligand>
</feature>
<evidence type="ECO:0000256" key="2">
    <source>
        <dbReference type="ARBA" id="ARBA00022694"/>
    </source>
</evidence>
<accession>A0A418Y294</accession>
<sequence length="322" mass="36315">MLEQYLDDCETALNGTFPPSTLQVLLELTRHRLIDKPHGDLARWMAALQALPAGPALHQLGSDTVQLGTSGGHPQEAVKAALEGLMPWRKGPFNFFGVQVDTEWRSDWKWQRVAPHLSPLAGRRVLDVGCGSGYHCWRMAAEGACQVVGIDPTILFLVQYLAVKRYAPEMPVWFLPLRMEELPAEQKNFDTVFSMGVLYHRRSPLDHILELKGALVAGGELVLETLVVEGDERTVLMPEDRYAVMRNVFFLPSVAMLKLWLERCGFTDVRCVDEAVTTVDEQHSTQWMRFQSLPDFLDPHDSSRTLEGYPAPRRAVLLARKP</sequence>
<name>A0A418Y294_9GAMM</name>
<feature type="binding site" evidence="3">
    <location>
        <position position="314"/>
    </location>
    <ligand>
        <name>carboxy-S-adenosyl-L-methionine</name>
        <dbReference type="ChEBI" id="CHEBI:134278"/>
    </ligand>
</feature>
<feature type="binding site" evidence="3">
    <location>
        <position position="195"/>
    </location>
    <ligand>
        <name>carboxy-S-adenosyl-L-methionine</name>
        <dbReference type="ChEBI" id="CHEBI:134278"/>
    </ligand>
</feature>
<dbReference type="GO" id="GO:0016765">
    <property type="term" value="F:transferase activity, transferring alkyl or aryl (other than methyl) groups"/>
    <property type="evidence" value="ECO:0007669"/>
    <property type="project" value="UniProtKB-UniRule"/>
</dbReference>
<gene>
    <name evidence="3 4" type="primary">cmoB</name>
    <name evidence="4" type="ORF">D4A39_01860</name>
</gene>
<dbReference type="Proteomes" id="UP000283734">
    <property type="component" value="Unassembled WGS sequence"/>
</dbReference>
<dbReference type="OrthoDB" id="9773188at2"/>
<proteinExistence type="inferred from homology"/>